<evidence type="ECO:0000313" key="5">
    <source>
        <dbReference type="Proteomes" id="UP000694397"/>
    </source>
</evidence>
<accession>A0A8C9S6F7</accession>
<dbReference type="GO" id="GO:0005737">
    <property type="term" value="C:cytoplasm"/>
    <property type="evidence" value="ECO:0007669"/>
    <property type="project" value="TreeGrafter"/>
</dbReference>
<feature type="domain" description="SH2" evidence="3">
    <location>
        <begin position="34"/>
        <end position="125"/>
    </location>
</feature>
<keyword evidence="5" id="KW-1185">Reference proteome</keyword>
<dbReference type="RefSeq" id="XP_029110852.1">
    <property type="nucleotide sequence ID" value="XM_029255019.1"/>
</dbReference>
<evidence type="ECO:0000259" key="3">
    <source>
        <dbReference type="PROSITE" id="PS50001"/>
    </source>
</evidence>
<keyword evidence="1 2" id="KW-0727">SH2 domain</keyword>
<dbReference type="PROSITE" id="PS50001">
    <property type="entry name" value="SH2"/>
    <property type="match status" value="1"/>
</dbReference>
<dbReference type="RefSeq" id="XP_018601369.1">
    <property type="nucleotide sequence ID" value="XM_018745853.1"/>
</dbReference>
<name>A0A8C9S6F7_SCLFO</name>
<dbReference type="GeneTree" id="ENSGT00940000161678"/>
<protein>
    <submittedName>
        <fullName evidence="4">Hematopoietic SH2 domain containing</fullName>
    </submittedName>
</protein>
<dbReference type="Proteomes" id="UP000694397">
    <property type="component" value="Chromosome 9"/>
</dbReference>
<dbReference type="PANTHER" id="PTHR14388">
    <property type="entry name" value="T CELL-SPECIFIC ADAPTER PROTEIN TSAD"/>
    <property type="match status" value="1"/>
</dbReference>
<reference evidence="4 5" key="1">
    <citation type="submission" date="2019-04" db="EMBL/GenBank/DDBJ databases">
        <authorList>
            <consortium name="Wellcome Sanger Institute Data Sharing"/>
        </authorList>
    </citation>
    <scope>NUCLEOTIDE SEQUENCE [LARGE SCALE GENOMIC DNA]</scope>
</reference>
<reference evidence="4" key="2">
    <citation type="submission" date="2025-08" db="UniProtKB">
        <authorList>
            <consortium name="Ensembl"/>
        </authorList>
    </citation>
    <scope>IDENTIFICATION</scope>
</reference>
<dbReference type="OrthoDB" id="67310at2759"/>
<reference evidence="4" key="3">
    <citation type="submission" date="2025-09" db="UniProtKB">
        <authorList>
            <consortium name="Ensembl"/>
        </authorList>
    </citation>
    <scope>IDENTIFICATION</scope>
</reference>
<dbReference type="Ensembl" id="ENSSFOT00015030028.2">
    <property type="protein sequence ID" value="ENSSFOP00015029691.1"/>
    <property type="gene ID" value="ENSSFOG00015019079.2"/>
</dbReference>
<dbReference type="KEGG" id="sfm:108930561"/>
<sequence length="363" mass="40303">MEGAQQQEEYDSALAWFTNFQLASIVRNRVVPEWFHGLISRKIAEDLLVCKPVGHFLIRVSESRIGYTLSYRGKECCRHFMIDVLKDGQYNIIGEKINHRSLQDLVEFHHQVPIKPYNDLLTFACEKGEASMDTLLTTVVGSSFPDSKNCFQTAGCATVPAHSGPSRLYPCIETEIAAMNFQGSSLGDTGKPAVPPKMQLSSISSQLPKLPPRGFLSHGNSETSAGNIIPSEPNSMCAETLSADSSQQSGAPVPHQKRNKAIISIINFKKKHIMKRSKSEEHTYSEIFMKHETVPDHLSFPAVENENGNAERSTENVYQELLEGSLVPEVSRDSVHTADLSVFSAEQRLPTEYLHPPPFAPGY</sequence>
<dbReference type="InterPro" id="IPR000980">
    <property type="entry name" value="SH2"/>
</dbReference>
<evidence type="ECO:0000313" key="4">
    <source>
        <dbReference type="Ensembl" id="ENSSFOP00015029691.1"/>
    </source>
</evidence>
<proteinExistence type="predicted"/>
<dbReference type="CTD" id="84941"/>
<dbReference type="AlphaFoldDB" id="A0A8C9S6F7"/>
<dbReference type="Pfam" id="PF00017">
    <property type="entry name" value="SH2"/>
    <property type="match status" value="1"/>
</dbReference>
<dbReference type="SUPFAM" id="SSF55550">
    <property type="entry name" value="SH2 domain"/>
    <property type="match status" value="1"/>
</dbReference>
<evidence type="ECO:0000256" key="1">
    <source>
        <dbReference type="ARBA" id="ARBA00022999"/>
    </source>
</evidence>
<dbReference type="GeneID" id="108930561"/>
<dbReference type="Gene3D" id="3.30.505.10">
    <property type="entry name" value="SH2 domain"/>
    <property type="match status" value="1"/>
</dbReference>
<evidence type="ECO:0000256" key="2">
    <source>
        <dbReference type="PROSITE-ProRule" id="PRU00191"/>
    </source>
</evidence>
<dbReference type="PANTHER" id="PTHR14388:SF3">
    <property type="entry name" value="HEMATOPOIETIC SH2 DOMAIN-CONTAINING PROTEIN"/>
    <property type="match status" value="1"/>
</dbReference>
<dbReference type="InterPro" id="IPR036860">
    <property type="entry name" value="SH2_dom_sf"/>
</dbReference>
<organism evidence="4 5">
    <name type="scientific">Scleropages formosus</name>
    <name type="common">Asian bonytongue</name>
    <name type="synonym">Osteoglossum formosum</name>
    <dbReference type="NCBI Taxonomy" id="113540"/>
    <lineage>
        <taxon>Eukaryota</taxon>
        <taxon>Metazoa</taxon>
        <taxon>Chordata</taxon>
        <taxon>Craniata</taxon>
        <taxon>Vertebrata</taxon>
        <taxon>Euteleostomi</taxon>
        <taxon>Actinopterygii</taxon>
        <taxon>Neopterygii</taxon>
        <taxon>Teleostei</taxon>
        <taxon>Osteoglossocephala</taxon>
        <taxon>Osteoglossomorpha</taxon>
        <taxon>Osteoglossiformes</taxon>
        <taxon>Osteoglossidae</taxon>
        <taxon>Scleropages</taxon>
    </lineage>
</organism>
<dbReference type="SMART" id="SM00252">
    <property type="entry name" value="SH2"/>
    <property type="match status" value="1"/>
</dbReference>
<gene>
    <name evidence="4" type="primary">hsh2d</name>
</gene>